<evidence type="ECO:0000313" key="1">
    <source>
        <dbReference type="EMBL" id="MFF8279918.1"/>
    </source>
</evidence>
<dbReference type="EMBL" id="JBIBSM010000018">
    <property type="protein sequence ID" value="MFF8279918.1"/>
    <property type="molecule type" value="Genomic_DNA"/>
</dbReference>
<gene>
    <name evidence="1" type="ORF">ACF05T_28070</name>
</gene>
<proteinExistence type="predicted"/>
<name>A0ABW6YJ77_9ACTN</name>
<accession>A0ABW6YJ77</accession>
<organism evidence="1 2">
    <name type="scientific">Streptomyces lateritius</name>
    <dbReference type="NCBI Taxonomy" id="67313"/>
    <lineage>
        <taxon>Bacteria</taxon>
        <taxon>Bacillati</taxon>
        <taxon>Actinomycetota</taxon>
        <taxon>Actinomycetes</taxon>
        <taxon>Kitasatosporales</taxon>
        <taxon>Streptomycetaceae</taxon>
        <taxon>Streptomyces</taxon>
    </lineage>
</organism>
<keyword evidence="2" id="KW-1185">Reference proteome</keyword>
<sequence length="132" mass="14726">MALTQTSLTPTPAGSPLTPFLLFRAGNWNTTPFQFPAPSAEVDDDTHLKKLGFDPWTATEGLTASADMLPLALRVWKRQEHPRFAVELDTLDSADYVPAHDLPAVMELLATLDTSCAGTRRHRPHQQRQPHW</sequence>
<reference evidence="1 2" key="1">
    <citation type="submission" date="2024-10" db="EMBL/GenBank/DDBJ databases">
        <title>The Natural Products Discovery Center: Release of the First 8490 Sequenced Strains for Exploring Actinobacteria Biosynthetic Diversity.</title>
        <authorList>
            <person name="Kalkreuter E."/>
            <person name="Kautsar S.A."/>
            <person name="Yang D."/>
            <person name="Bader C.D."/>
            <person name="Teijaro C.N."/>
            <person name="Fluegel L."/>
            <person name="Davis C.M."/>
            <person name="Simpson J.R."/>
            <person name="Lauterbach L."/>
            <person name="Steele A.D."/>
            <person name="Gui C."/>
            <person name="Meng S."/>
            <person name="Li G."/>
            <person name="Viehrig K."/>
            <person name="Ye F."/>
            <person name="Su P."/>
            <person name="Kiefer A.F."/>
            <person name="Nichols A."/>
            <person name="Cepeda A.J."/>
            <person name="Yan W."/>
            <person name="Fan B."/>
            <person name="Jiang Y."/>
            <person name="Adhikari A."/>
            <person name="Zheng C.-J."/>
            <person name="Schuster L."/>
            <person name="Cowan T.M."/>
            <person name="Smanski M.J."/>
            <person name="Chevrette M.G."/>
            <person name="De Carvalho L.P.S."/>
            <person name="Shen B."/>
        </authorList>
    </citation>
    <scope>NUCLEOTIDE SEQUENCE [LARGE SCALE GENOMIC DNA]</scope>
    <source>
        <strain evidence="1 2">NPDC015755</strain>
    </source>
</reference>
<protein>
    <submittedName>
        <fullName evidence="1">Uncharacterized protein</fullName>
    </submittedName>
</protein>
<comment type="caution">
    <text evidence="1">The sequence shown here is derived from an EMBL/GenBank/DDBJ whole genome shotgun (WGS) entry which is preliminary data.</text>
</comment>
<dbReference type="RefSeq" id="WP_391936829.1">
    <property type="nucleotide sequence ID" value="NZ_JBIBSM010000018.1"/>
</dbReference>
<dbReference type="Proteomes" id="UP001603013">
    <property type="component" value="Unassembled WGS sequence"/>
</dbReference>
<evidence type="ECO:0000313" key="2">
    <source>
        <dbReference type="Proteomes" id="UP001603013"/>
    </source>
</evidence>